<evidence type="ECO:0000313" key="4">
    <source>
        <dbReference type="EMBL" id="MFA0568887.1"/>
    </source>
</evidence>
<feature type="transmembrane region" description="Helical" evidence="2">
    <location>
        <begin position="12"/>
        <end position="31"/>
    </location>
</feature>
<feature type="region of interest" description="Disordered" evidence="1">
    <location>
        <begin position="256"/>
        <end position="278"/>
    </location>
</feature>
<dbReference type="NCBIfam" id="NF007794">
    <property type="entry name" value="PRK10494.1"/>
    <property type="match status" value="1"/>
</dbReference>
<feature type="compositionally biased region" description="Polar residues" evidence="1">
    <location>
        <begin position="257"/>
        <end position="278"/>
    </location>
</feature>
<dbReference type="PANTHER" id="PTHR30336">
    <property type="entry name" value="INNER MEMBRANE PROTEIN, PROBABLE PERMEASE"/>
    <property type="match status" value="1"/>
</dbReference>
<accession>A0ABV4NCI4</accession>
<dbReference type="RefSeq" id="WP_372266183.1">
    <property type="nucleotide sequence ID" value="NZ_JBFRUW010000042.1"/>
</dbReference>
<evidence type="ECO:0000256" key="2">
    <source>
        <dbReference type="SAM" id="Phobius"/>
    </source>
</evidence>
<keyword evidence="2" id="KW-1133">Transmembrane helix</keyword>
<keyword evidence="2" id="KW-0812">Transmembrane</keyword>
<dbReference type="InterPro" id="IPR003848">
    <property type="entry name" value="DUF218"/>
</dbReference>
<dbReference type="Gene3D" id="3.40.50.620">
    <property type="entry name" value="HUPs"/>
    <property type="match status" value="1"/>
</dbReference>
<feature type="transmembrane region" description="Helical" evidence="2">
    <location>
        <begin position="38"/>
        <end position="57"/>
    </location>
</feature>
<reference evidence="4 5" key="1">
    <citation type="journal article" date="2024" name="ISME J.">
        <title>Tailless and filamentous prophages are predominant in marine Vibrio.</title>
        <authorList>
            <person name="Steensen K."/>
            <person name="Seneca J."/>
            <person name="Bartlau N."/>
            <person name="Yu X.A."/>
            <person name="Hussain F.A."/>
            <person name="Polz M.F."/>
        </authorList>
    </citation>
    <scope>NUCLEOTIDE SEQUENCE [LARGE SCALE GENOMIC DNA]</scope>
    <source>
        <strain evidence="4 5">10N.222.51.A1</strain>
    </source>
</reference>
<evidence type="ECO:0000313" key="5">
    <source>
        <dbReference type="Proteomes" id="UP001570417"/>
    </source>
</evidence>
<feature type="domain" description="DUF218" evidence="3">
    <location>
        <begin position="80"/>
        <end position="242"/>
    </location>
</feature>
<organism evidence="4 5">
    <name type="scientific">Vibrio gallaecicus</name>
    <dbReference type="NCBI Taxonomy" id="552386"/>
    <lineage>
        <taxon>Bacteria</taxon>
        <taxon>Pseudomonadati</taxon>
        <taxon>Pseudomonadota</taxon>
        <taxon>Gammaproteobacteria</taxon>
        <taxon>Vibrionales</taxon>
        <taxon>Vibrionaceae</taxon>
        <taxon>Vibrio</taxon>
    </lineage>
</organism>
<comment type="caution">
    <text evidence="4">The sequence shown here is derived from an EMBL/GenBank/DDBJ whole genome shotgun (WGS) entry which is preliminary data.</text>
</comment>
<dbReference type="Pfam" id="PF02698">
    <property type="entry name" value="DUF218"/>
    <property type="match status" value="1"/>
</dbReference>
<evidence type="ECO:0000259" key="3">
    <source>
        <dbReference type="Pfam" id="PF02698"/>
    </source>
</evidence>
<name>A0ABV4NCI4_9VIBR</name>
<dbReference type="InterPro" id="IPR014729">
    <property type="entry name" value="Rossmann-like_a/b/a_fold"/>
</dbReference>
<proteinExistence type="predicted"/>
<dbReference type="CDD" id="cd06259">
    <property type="entry name" value="YdcF-like"/>
    <property type="match status" value="1"/>
</dbReference>
<evidence type="ECO:0000256" key="1">
    <source>
        <dbReference type="SAM" id="MobiDB-lite"/>
    </source>
</evidence>
<dbReference type="PANTHER" id="PTHR30336:SF4">
    <property type="entry name" value="ENVELOPE BIOGENESIS FACTOR ELYC"/>
    <property type="match status" value="1"/>
</dbReference>
<protein>
    <submittedName>
        <fullName evidence="4">Envelope biogenesis factor ElyC</fullName>
    </submittedName>
</protein>
<gene>
    <name evidence="4" type="primary">elyC</name>
    <name evidence="4" type="ORF">AB4566_11435</name>
</gene>
<sequence>MFELKKVVSSLLMPLPAMLILAFLGLALVMFTTKRKTGCLITLTALCGIFLIAFQPISSRLLMPLERQYSVFLPTDKSVDFVMVLGSGHVVDDQIPPTSELSRTGLMRLSEGIRILRMYPGAKLILSGYGGGLEISNARMMAKVALALGVSKPDIILLETAKDTWEEARQAAAFVQNKKVVLVTSASHMQRAIYEFNGAGIQPTPAPTNYLAHKNIVQPWNKYMPKAIYLEQTERYWHETMGLMWQRLRDWIDHQESSTSESTNNAVDKVSEATNDLL</sequence>
<keyword evidence="2" id="KW-0472">Membrane</keyword>
<dbReference type="Proteomes" id="UP001570417">
    <property type="component" value="Unassembled WGS sequence"/>
</dbReference>
<dbReference type="InterPro" id="IPR051599">
    <property type="entry name" value="Cell_Envelope_Assoc"/>
</dbReference>
<keyword evidence="5" id="KW-1185">Reference proteome</keyword>
<dbReference type="EMBL" id="JBFRUW010000042">
    <property type="protein sequence ID" value="MFA0568887.1"/>
    <property type="molecule type" value="Genomic_DNA"/>
</dbReference>